<dbReference type="InterPro" id="IPR033308">
    <property type="entry name" value="PGAP5/Cdc1/Ted1"/>
</dbReference>
<dbReference type="EMBL" id="MU004239">
    <property type="protein sequence ID" value="KAF2666366.1"/>
    <property type="molecule type" value="Genomic_DNA"/>
</dbReference>
<dbReference type="SUPFAM" id="SSF56300">
    <property type="entry name" value="Metallo-dependent phosphatases"/>
    <property type="match status" value="1"/>
</dbReference>
<feature type="region of interest" description="Disordered" evidence="2">
    <location>
        <begin position="489"/>
        <end position="527"/>
    </location>
</feature>
<dbReference type="GO" id="GO:0016020">
    <property type="term" value="C:membrane"/>
    <property type="evidence" value="ECO:0007669"/>
    <property type="project" value="GOC"/>
</dbReference>
<dbReference type="GO" id="GO:0005783">
    <property type="term" value="C:endoplasmic reticulum"/>
    <property type="evidence" value="ECO:0007669"/>
    <property type="project" value="TreeGrafter"/>
</dbReference>
<keyword evidence="1 3" id="KW-0472">Membrane</keyword>
<proteinExistence type="predicted"/>
<keyword evidence="5" id="KW-1185">Reference proteome</keyword>
<protein>
    <recommendedName>
        <fullName evidence="6">Calcineurin-like phosphoesterase domain-containing protein</fullName>
    </recommendedName>
</protein>
<dbReference type="GO" id="GO:0006506">
    <property type="term" value="P:GPI anchor biosynthetic process"/>
    <property type="evidence" value="ECO:0007669"/>
    <property type="project" value="InterPro"/>
</dbReference>
<dbReference type="InterPro" id="IPR029052">
    <property type="entry name" value="Metallo-depent_PP-like"/>
</dbReference>
<dbReference type="PANTHER" id="PTHR13315:SF1">
    <property type="entry name" value="PROTEIN TED1"/>
    <property type="match status" value="1"/>
</dbReference>
<evidence type="ECO:0000256" key="1">
    <source>
        <dbReference type="ARBA" id="ARBA00023136"/>
    </source>
</evidence>
<keyword evidence="3" id="KW-0812">Transmembrane</keyword>
<dbReference type="Proteomes" id="UP000799302">
    <property type="component" value="Unassembled WGS sequence"/>
</dbReference>
<feature type="transmembrane region" description="Helical" evidence="3">
    <location>
        <begin position="455"/>
        <end position="479"/>
    </location>
</feature>
<keyword evidence="3" id="KW-1133">Transmembrane helix</keyword>
<evidence type="ECO:0000313" key="4">
    <source>
        <dbReference type="EMBL" id="KAF2666366.1"/>
    </source>
</evidence>
<dbReference type="PANTHER" id="PTHR13315">
    <property type="entry name" value="METALLO PHOSPHOESTERASE RELATED"/>
    <property type="match status" value="1"/>
</dbReference>
<sequence length="527" mass="59158">MSVSAFLSRILLVLLPVVAISNLYIYFYPVWRNCSFARPARGNEPAPFRLLTFGDPQLEGDTSLPPKPVYIPLDFNRALTSLRERDPTALKSQIRNFITSTLAIPRYQVQYFRKHLDLIGNDYYLAHIYRTLYWYTKPTHVTVLGDLLGSQWIRDEEFERRSWRFWHRVFKGSSKVPLDRLTHEDGAAVHEEVLGADDNWSKWIFNVPGNHDIGYAGDIDEARVERFEREFGPVNGDIRFRLTESEEDSPTIRLIVLNTMNLDQPQLSEDLAHDTISFLNGAMGSAKDVGNSRETTILLTHIPLHKEAGVCADAPLFSYFKEEEGGGIREQNFLSYDSGRNAILQGLFGLHPSIDAPAQGLGRDGIILTGHDHEGCDVYHWIDRDTELWNAQRWGQANTTALVADVLQPGIREVTVRSMMGDFGGNAALVSAYWNDGGHKWQIDVKNCQFGVQHIWWAVHVLDIITVLLVMIVGVAYLAGVISGRLGSSVNSKSGDRKASGKAKQHSSSGHKSSKAQSKPSTARRKA</sequence>
<gene>
    <name evidence="4" type="ORF">BT63DRAFT_428136</name>
</gene>
<evidence type="ECO:0000256" key="3">
    <source>
        <dbReference type="SAM" id="Phobius"/>
    </source>
</evidence>
<feature type="compositionally biased region" description="Low complexity" evidence="2">
    <location>
        <begin position="506"/>
        <end position="519"/>
    </location>
</feature>
<evidence type="ECO:0008006" key="6">
    <source>
        <dbReference type="Google" id="ProtNLM"/>
    </source>
</evidence>
<accession>A0A6A6U3Z5</accession>
<dbReference type="AlphaFoldDB" id="A0A6A6U3Z5"/>
<evidence type="ECO:0000256" key="2">
    <source>
        <dbReference type="SAM" id="MobiDB-lite"/>
    </source>
</evidence>
<dbReference type="OrthoDB" id="9984693at2759"/>
<reference evidence="4" key="1">
    <citation type="journal article" date="2020" name="Stud. Mycol.">
        <title>101 Dothideomycetes genomes: a test case for predicting lifestyles and emergence of pathogens.</title>
        <authorList>
            <person name="Haridas S."/>
            <person name="Albert R."/>
            <person name="Binder M."/>
            <person name="Bloem J."/>
            <person name="Labutti K."/>
            <person name="Salamov A."/>
            <person name="Andreopoulos B."/>
            <person name="Baker S."/>
            <person name="Barry K."/>
            <person name="Bills G."/>
            <person name="Bluhm B."/>
            <person name="Cannon C."/>
            <person name="Castanera R."/>
            <person name="Culley D."/>
            <person name="Daum C."/>
            <person name="Ezra D."/>
            <person name="Gonzalez J."/>
            <person name="Henrissat B."/>
            <person name="Kuo A."/>
            <person name="Liang C."/>
            <person name="Lipzen A."/>
            <person name="Lutzoni F."/>
            <person name="Magnuson J."/>
            <person name="Mondo S."/>
            <person name="Nolan M."/>
            <person name="Ohm R."/>
            <person name="Pangilinan J."/>
            <person name="Park H.-J."/>
            <person name="Ramirez L."/>
            <person name="Alfaro M."/>
            <person name="Sun H."/>
            <person name="Tritt A."/>
            <person name="Yoshinaga Y."/>
            <person name="Zwiers L.-H."/>
            <person name="Turgeon B."/>
            <person name="Goodwin S."/>
            <person name="Spatafora J."/>
            <person name="Crous P."/>
            <person name="Grigoriev I."/>
        </authorList>
    </citation>
    <scope>NUCLEOTIDE SEQUENCE</scope>
    <source>
        <strain evidence="4">CBS 115976</strain>
    </source>
</reference>
<name>A0A6A6U3Z5_9PEZI</name>
<evidence type="ECO:0000313" key="5">
    <source>
        <dbReference type="Proteomes" id="UP000799302"/>
    </source>
</evidence>
<organism evidence="4 5">
    <name type="scientific">Microthyrium microscopicum</name>
    <dbReference type="NCBI Taxonomy" id="703497"/>
    <lineage>
        <taxon>Eukaryota</taxon>
        <taxon>Fungi</taxon>
        <taxon>Dikarya</taxon>
        <taxon>Ascomycota</taxon>
        <taxon>Pezizomycotina</taxon>
        <taxon>Dothideomycetes</taxon>
        <taxon>Dothideomycetes incertae sedis</taxon>
        <taxon>Microthyriales</taxon>
        <taxon>Microthyriaceae</taxon>
        <taxon>Microthyrium</taxon>
    </lineage>
</organism>